<keyword evidence="1 3" id="KW-0238">DNA-binding</keyword>
<organism evidence="4">
    <name type="scientific">Tolypothrix bouteillei VB521301</name>
    <dbReference type="NCBI Taxonomy" id="1479485"/>
    <lineage>
        <taxon>Bacteria</taxon>
        <taxon>Bacillati</taxon>
        <taxon>Cyanobacteriota</taxon>
        <taxon>Cyanophyceae</taxon>
        <taxon>Nostocales</taxon>
        <taxon>Tolypothrichaceae</taxon>
        <taxon>Tolypothrix</taxon>
    </lineage>
</organism>
<evidence type="ECO:0000256" key="1">
    <source>
        <dbReference type="PROSITE-ProRule" id="PRU01076"/>
    </source>
</evidence>
<name>A0A0C1QUC8_9CYAN</name>
<evidence type="ECO:0000259" key="2">
    <source>
        <dbReference type="PROSITE" id="PS51740"/>
    </source>
</evidence>
<evidence type="ECO:0000313" key="3">
    <source>
        <dbReference type="EMBL" id="KAF3889122.1"/>
    </source>
</evidence>
<dbReference type="NCBIfam" id="TIGR01439">
    <property type="entry name" value="lp_hng_hel_AbrB"/>
    <property type="match status" value="1"/>
</dbReference>
<evidence type="ECO:0000313" key="5">
    <source>
        <dbReference type="Proteomes" id="UP000029738"/>
    </source>
</evidence>
<dbReference type="GO" id="GO:0003677">
    <property type="term" value="F:DNA binding"/>
    <property type="evidence" value="ECO:0007669"/>
    <property type="project" value="UniProtKB-UniRule"/>
</dbReference>
<dbReference type="InterPro" id="IPR007159">
    <property type="entry name" value="SpoVT-AbrB_dom"/>
</dbReference>
<dbReference type="InterPro" id="IPR037914">
    <property type="entry name" value="SpoVT-AbrB_sf"/>
</dbReference>
<dbReference type="PROSITE" id="PS51740">
    <property type="entry name" value="SPOVT_ABRB"/>
    <property type="match status" value="1"/>
</dbReference>
<protein>
    <submittedName>
        <fullName evidence="4">AbrB family transcriptional regulator</fullName>
    </submittedName>
    <submittedName>
        <fullName evidence="3">AbrB/MazE/SpoVT family DNA-binding domain-containing protein</fullName>
    </submittedName>
</protein>
<dbReference type="STRING" id="1479485.DA73_0240660"/>
<reference evidence="3" key="2">
    <citation type="submission" date="2019-11" db="EMBL/GenBank/DDBJ databases">
        <title>Improved Assembly of Tolypothrix boutellei genome.</title>
        <authorList>
            <person name="Sarangi A.N."/>
            <person name="Mukherjee M."/>
            <person name="Ghosh S."/>
            <person name="Singh D."/>
            <person name="Das A."/>
            <person name="Kant S."/>
            <person name="Prusty A."/>
            <person name="Tripathy S."/>
        </authorList>
    </citation>
    <scope>NUCLEOTIDE SEQUENCE</scope>
    <source>
        <strain evidence="3">VB521301</strain>
    </source>
</reference>
<feature type="domain" description="SpoVT-AbrB" evidence="2">
    <location>
        <begin position="3"/>
        <end position="48"/>
    </location>
</feature>
<gene>
    <name evidence="4" type="ORF">DA73_0240660</name>
    <name evidence="3" type="ORF">DA73_0400029310</name>
</gene>
<reference evidence="4" key="1">
    <citation type="journal article" date="2015" name="Genome Announc.">
        <title>Draft Genome Sequence of Tolypothrix boutellei Strain VB521301.</title>
        <authorList>
            <person name="Chandrababunaidu M.M."/>
            <person name="Singh D."/>
            <person name="Sen D."/>
            <person name="Bhan S."/>
            <person name="Das S."/>
            <person name="Gupta A."/>
            <person name="Adhikary S.P."/>
            <person name="Tripathy S."/>
        </authorList>
    </citation>
    <scope>NUCLEOTIDE SEQUENCE</scope>
    <source>
        <strain evidence="4">VB521301</strain>
    </source>
</reference>
<comment type="caution">
    <text evidence="4">The sequence shown here is derived from an EMBL/GenBank/DDBJ whole genome shotgun (WGS) entry which is preliminary data.</text>
</comment>
<dbReference type="EMBL" id="JHEG02000059">
    <property type="protein sequence ID" value="KIE07408.1"/>
    <property type="molecule type" value="Genomic_DNA"/>
</dbReference>
<dbReference type="Pfam" id="PF04014">
    <property type="entry name" value="MazE_antitoxin"/>
    <property type="match status" value="1"/>
</dbReference>
<proteinExistence type="predicted"/>
<dbReference type="AlphaFoldDB" id="A0A0C1QUC8"/>
<accession>A0A0C1QUC8</accession>
<dbReference type="EMBL" id="JHEG04000001">
    <property type="protein sequence ID" value="KAF3889122.1"/>
    <property type="molecule type" value="Genomic_DNA"/>
</dbReference>
<sequence>MQAIKTKISEGGRIVIPSEYRKQLGLEVGDEVTIALVNGEVRIFTLEQAIKRAQEIVRRYVPEGRSLSDELIAERRQESGGE</sequence>
<dbReference type="SUPFAM" id="SSF89447">
    <property type="entry name" value="AbrB/MazE/MraZ-like"/>
    <property type="match status" value="1"/>
</dbReference>
<evidence type="ECO:0000313" key="4">
    <source>
        <dbReference type="EMBL" id="KIE07408.1"/>
    </source>
</evidence>
<dbReference type="Proteomes" id="UP000029738">
    <property type="component" value="Unassembled WGS sequence"/>
</dbReference>
<dbReference type="SMART" id="SM00966">
    <property type="entry name" value="SpoVT_AbrB"/>
    <property type="match status" value="1"/>
</dbReference>
<dbReference type="Gene3D" id="2.10.260.10">
    <property type="match status" value="1"/>
</dbReference>
<dbReference type="RefSeq" id="WP_038074921.1">
    <property type="nucleotide sequence ID" value="NZ_JHEG04000001.1"/>
</dbReference>
<dbReference type="OrthoDB" id="515025at2"/>
<keyword evidence="5" id="KW-1185">Reference proteome</keyword>